<dbReference type="GO" id="GO:0005739">
    <property type="term" value="C:mitochondrion"/>
    <property type="evidence" value="ECO:0007669"/>
    <property type="project" value="GOC"/>
</dbReference>
<dbReference type="Pfam" id="PF20179">
    <property type="entry name" value="MSS51_C"/>
    <property type="match status" value="1"/>
</dbReference>
<dbReference type="OrthoDB" id="5282002at2759"/>
<dbReference type="EMBL" id="AZGZ01000019">
    <property type="protein sequence ID" value="KZZ89801.1"/>
    <property type="molecule type" value="Genomic_DNA"/>
</dbReference>
<evidence type="ECO:0000313" key="4">
    <source>
        <dbReference type="Proteomes" id="UP000242877"/>
    </source>
</evidence>
<accession>A0A167X9E3</accession>
<dbReference type="SUPFAM" id="SSF144232">
    <property type="entry name" value="HIT/MYND zinc finger-like"/>
    <property type="match status" value="1"/>
</dbReference>
<proteinExistence type="predicted"/>
<dbReference type="PANTHER" id="PTHR28069:SF1">
    <property type="entry name" value="PROTEIN MSS51, MITOCHONDRIAL"/>
    <property type="match status" value="1"/>
</dbReference>
<reference evidence="3 4" key="1">
    <citation type="journal article" date="2016" name="Genome Biol. Evol.">
        <title>Divergent and convergent evolution of fungal pathogenicity.</title>
        <authorList>
            <person name="Shang Y."/>
            <person name="Xiao G."/>
            <person name="Zheng P."/>
            <person name="Cen K."/>
            <person name="Zhan S."/>
            <person name="Wang C."/>
        </authorList>
    </citation>
    <scope>NUCLEOTIDE SEQUENCE [LARGE SCALE GENOMIC DNA]</scope>
    <source>
        <strain evidence="3 4">ARSEF 7405</strain>
    </source>
</reference>
<feature type="domain" description="Mitochondrial splicing suppressor 51 zinc-finger" evidence="1">
    <location>
        <begin position="128"/>
        <end position="188"/>
    </location>
</feature>
<comment type="caution">
    <text evidence="3">The sequence shown here is derived from an EMBL/GenBank/DDBJ whole genome shotgun (WGS) entry which is preliminary data.</text>
</comment>
<dbReference type="InterPro" id="IPR046824">
    <property type="entry name" value="Mss51-like_C"/>
</dbReference>
<gene>
    <name evidence="3" type="ORF">AAP_04152</name>
</gene>
<evidence type="ECO:0000259" key="2">
    <source>
        <dbReference type="Pfam" id="PF20179"/>
    </source>
</evidence>
<evidence type="ECO:0000313" key="3">
    <source>
        <dbReference type="EMBL" id="KZZ89801.1"/>
    </source>
</evidence>
<name>A0A167X9E3_9EURO</name>
<keyword evidence="4" id="KW-1185">Reference proteome</keyword>
<dbReference type="AlphaFoldDB" id="A0A167X9E3"/>
<dbReference type="PANTHER" id="PTHR28069">
    <property type="entry name" value="GH20023P"/>
    <property type="match status" value="1"/>
</dbReference>
<evidence type="ECO:0000259" key="1">
    <source>
        <dbReference type="Pfam" id="PF13824"/>
    </source>
</evidence>
<dbReference type="Proteomes" id="UP000242877">
    <property type="component" value="Unassembled WGS sequence"/>
</dbReference>
<dbReference type="InterPro" id="IPR032717">
    <property type="entry name" value="Mss51_Znf"/>
</dbReference>
<sequence>MAADFTCHQCSRALTRGLRSPYTLLRTGRFTQHVGRRHSSTATKLAANSHLLSQLGSRNNSIGRLGPTVSKAALSYAAAEASSASHSPSSTADNSRVLLKPNNLFHSFSNSPSPLIRKRAELIKQTALCPHPEHRNSRHSPASAHVNFECPDCGIPVYCSEDHWAEDFENHVKICDTLKQINEDDHDLVSGRFFPEFEYPGPQEEEIVVNMTNWDTFMFTREFNAVNNDRSMRQLTRLLTYPMTLASILHELSPYNVRSGGRLTAEGLKSLSALRYTLHPPKTGEDSDISGLRLKSPPVRIFVLGAGAESSLPREVWLQLTHLFPRALINLIFIGPESMTNRDDEFPLPERTPSNPFGGIVEDRLGGQMKITTYVDYFHTMYNAKYFQPFDPYFDCFMLYHPRMGHPATSHEWAETIPQLLETKVPIISTGYNEQDMKRDMSWIMDRCGGEVDLLLEPGENIFRSLRWELNDANPADVTSGNWGVWAFRGKRYEATFKDGQ</sequence>
<dbReference type="GO" id="GO:0033617">
    <property type="term" value="P:mitochondrial respiratory chain complex IV assembly"/>
    <property type="evidence" value="ECO:0007669"/>
    <property type="project" value="TreeGrafter"/>
</dbReference>
<dbReference type="Pfam" id="PF13824">
    <property type="entry name" value="zf-Mss51"/>
    <property type="match status" value="1"/>
</dbReference>
<protein>
    <submittedName>
        <fullName evidence="3">Mss51p-like protein</fullName>
    </submittedName>
</protein>
<dbReference type="VEuPathDB" id="FungiDB:AAP_04152"/>
<feature type="domain" description="Mitochondrial splicing suppressor 51-like C-terminal" evidence="2">
    <location>
        <begin position="269"/>
        <end position="471"/>
    </location>
</feature>
<organism evidence="3 4">
    <name type="scientific">Ascosphaera apis ARSEF 7405</name>
    <dbReference type="NCBI Taxonomy" id="392613"/>
    <lineage>
        <taxon>Eukaryota</taxon>
        <taxon>Fungi</taxon>
        <taxon>Dikarya</taxon>
        <taxon>Ascomycota</taxon>
        <taxon>Pezizomycotina</taxon>
        <taxon>Eurotiomycetes</taxon>
        <taxon>Eurotiomycetidae</taxon>
        <taxon>Onygenales</taxon>
        <taxon>Ascosphaeraceae</taxon>
        <taxon>Ascosphaera</taxon>
    </lineage>
</organism>